<organism evidence="1">
    <name type="scientific">uncultured marine bacterium MedDCM-OCT-S08-C116</name>
    <dbReference type="NCBI Taxonomy" id="743069"/>
    <lineage>
        <taxon>Bacteria</taxon>
        <taxon>environmental samples</taxon>
    </lineage>
</organism>
<proteinExistence type="predicted"/>
<evidence type="ECO:0000313" key="1">
    <source>
        <dbReference type="EMBL" id="ADD93850.1"/>
    </source>
</evidence>
<protein>
    <recommendedName>
        <fullName evidence="2">SCP2 domain-containing protein</fullName>
    </recommendedName>
</protein>
<sequence length="125" mass="14278">MIDKMQSQVNADASLVHRGRWVNLTFLLGIGNDDYLISIVAGKITAIRRRHLATDTGEFSIRASAESWAKHWQAVPPRDYHDMFAMLPKQIAKIDGRLEPLMQNLQYFKDIIAKMRNEEGDTNGH</sequence>
<dbReference type="EMBL" id="GU943000">
    <property type="protein sequence ID" value="ADD93850.1"/>
    <property type="molecule type" value="Genomic_DNA"/>
</dbReference>
<reference evidence="1" key="1">
    <citation type="journal article" date="2010" name="ISME J.">
        <title>Metagenome of the Mediterranean deep chlorophyll maximum studied by direct and fosmid library 454 pyrosequencing.</title>
        <authorList>
            <person name="Ghai R."/>
            <person name="Martin-Cuadrado A.B."/>
            <person name="Molto A.G."/>
            <person name="Heredia I.G."/>
            <person name="Cabrera R."/>
            <person name="Martin J."/>
            <person name="Verdu M."/>
            <person name="Deschamps P."/>
            <person name="Moreira D."/>
            <person name="Lopez-Garcia P."/>
            <person name="Mira A."/>
            <person name="Rodriguez-Valera F."/>
        </authorList>
    </citation>
    <scope>NUCLEOTIDE SEQUENCE</scope>
</reference>
<name>D6PDP9_9BACT</name>
<dbReference type="AlphaFoldDB" id="D6PDP9"/>
<evidence type="ECO:0008006" key="2">
    <source>
        <dbReference type="Google" id="ProtNLM"/>
    </source>
</evidence>
<accession>D6PDP9</accession>